<evidence type="ECO:0000256" key="9">
    <source>
        <dbReference type="ARBA" id="ARBA00022692"/>
    </source>
</evidence>
<keyword evidence="6" id="KW-0997">Cell inner membrane</keyword>
<keyword evidence="11 12" id="KW-0472">Membrane</keyword>
<dbReference type="EMBL" id="BDCO01000002">
    <property type="protein sequence ID" value="GAT34000.1"/>
    <property type="molecule type" value="Genomic_DNA"/>
</dbReference>
<evidence type="ECO:0000256" key="7">
    <source>
        <dbReference type="ARBA" id="ARBA00022676"/>
    </source>
</evidence>
<gene>
    <name evidence="14" type="ORF">TSACC_22422</name>
</gene>
<keyword evidence="5" id="KW-1003">Cell membrane</keyword>
<feature type="transmembrane region" description="Helical" evidence="12">
    <location>
        <begin position="20"/>
        <end position="38"/>
    </location>
</feature>
<evidence type="ECO:0000259" key="13">
    <source>
        <dbReference type="Pfam" id="PF13632"/>
    </source>
</evidence>
<dbReference type="RefSeq" id="WP_075079677.1">
    <property type="nucleotide sequence ID" value="NZ_BDCO01000002.1"/>
</dbReference>
<feature type="domain" description="Glycosyltransferase 2-like" evidence="13">
    <location>
        <begin position="202"/>
        <end position="395"/>
    </location>
</feature>
<sequence>MSKTFQPEKITADFVAFRRASFFGAIIATTGLGVWLLWKTFLPEGISALEWVQLVLFLLLFQQIATGFWLAVFGFITALAGGDRAQIARTIDETDLSAPTPPTAVVIPIYNEDVVRVFGGIEAMWQGLKDAGGNEGFDFFILSDSNKPENWLHEEMAWLDLCKRLNAFGRIFYRKRRTPRNAKSGNVADFCRRWGARYRYMIVLDADSVMTGTILKRLTAMMEKHPRVGLIQTTPQLALGRTPFRRMYQFAAKLYAPLFCAGSNYWHLFGGNYWGHNAIIRVRPFIEHCDLPDLPEKDAKRRHIFSHDTVEAALMRRAGYDVWFAYAEPGSYEEGPPNLSDSLGRDRRWCMGNLQHFWFLFAPGVDFANRFHIWMGVMGYMGSLLWLIFLIVGAFDLAVKHRFSVLSALPGDPVVQSGGAVMILLASTFVLLFLPKILSYLVALPKARKFGGVLRLTLGVILETIISTLMAPVLMIYYSQFVVSLLAGLQAKWGSQNRTDDKGMTILESCRIFWLPPVLGAISLALLIVYAPHEILLLSPILGGWLLAPFLAWATSQPALGDFLIWSKIFFVAEEDPNECPRELEKVRQIAQEAEDNWNFPYSGVARAVTDPLANAVHIALLRQRRRVVEETEEYLEELREKLLENGPSALDIRQQFALLWDADSLRWLHREFWTRPAERLHPWWRERLRDATARVGNAAAG</sequence>
<dbReference type="SUPFAM" id="SSF53448">
    <property type="entry name" value="Nucleotide-diphospho-sugar transferases"/>
    <property type="match status" value="1"/>
</dbReference>
<dbReference type="CDD" id="cd04191">
    <property type="entry name" value="Glucan_BSP_MdoH"/>
    <property type="match status" value="1"/>
</dbReference>
<evidence type="ECO:0000256" key="11">
    <source>
        <dbReference type="ARBA" id="ARBA00023136"/>
    </source>
</evidence>
<dbReference type="GO" id="GO:0016758">
    <property type="term" value="F:hexosyltransferase activity"/>
    <property type="evidence" value="ECO:0007669"/>
    <property type="project" value="TreeGrafter"/>
</dbReference>
<keyword evidence="15" id="KW-1185">Reference proteome</keyword>
<dbReference type="NCBIfam" id="NF003962">
    <property type="entry name" value="PRK05454.2-5"/>
    <property type="match status" value="1"/>
</dbReference>
<dbReference type="InterPro" id="IPR029044">
    <property type="entry name" value="Nucleotide-diphossugar_trans"/>
</dbReference>
<proteinExistence type="inferred from homology"/>
<evidence type="ECO:0000256" key="5">
    <source>
        <dbReference type="ARBA" id="ARBA00022475"/>
    </source>
</evidence>
<evidence type="ECO:0000256" key="6">
    <source>
        <dbReference type="ARBA" id="ARBA00022519"/>
    </source>
</evidence>
<evidence type="ECO:0000256" key="3">
    <source>
        <dbReference type="ARBA" id="ARBA00009337"/>
    </source>
</evidence>
<evidence type="ECO:0000313" key="15">
    <source>
        <dbReference type="Proteomes" id="UP000076023"/>
    </source>
</evidence>
<evidence type="ECO:0000256" key="2">
    <source>
        <dbReference type="ARBA" id="ARBA00005001"/>
    </source>
</evidence>
<comment type="caution">
    <text evidence="14">The sequence shown here is derived from an EMBL/GenBank/DDBJ whole genome shotgun (WGS) entry which is preliminary data.</text>
</comment>
<evidence type="ECO:0000256" key="12">
    <source>
        <dbReference type="SAM" id="Phobius"/>
    </source>
</evidence>
<keyword evidence="7" id="KW-0328">Glycosyltransferase</keyword>
<protein>
    <recommendedName>
        <fullName evidence="4">Glucans biosynthesis glucosyltransferase H</fullName>
    </recommendedName>
</protein>
<evidence type="ECO:0000256" key="4">
    <source>
        <dbReference type="ARBA" id="ARBA00020585"/>
    </source>
</evidence>
<evidence type="ECO:0000256" key="10">
    <source>
        <dbReference type="ARBA" id="ARBA00022989"/>
    </source>
</evidence>
<evidence type="ECO:0000313" key="14">
    <source>
        <dbReference type="EMBL" id="GAT34000.1"/>
    </source>
</evidence>
<dbReference type="Gene3D" id="3.90.550.10">
    <property type="entry name" value="Spore Coat Polysaccharide Biosynthesis Protein SpsA, Chain A"/>
    <property type="match status" value="1"/>
</dbReference>
<dbReference type="InterPro" id="IPR001173">
    <property type="entry name" value="Glyco_trans_2-like"/>
</dbReference>
<dbReference type="AlphaFoldDB" id="A0A146G927"/>
<accession>A0A146G927</accession>
<feature type="transmembrane region" description="Helical" evidence="12">
    <location>
        <begin position="419"/>
        <end position="444"/>
    </location>
</feature>
<dbReference type="NCBIfam" id="NF003958">
    <property type="entry name" value="PRK05454.2-1"/>
    <property type="match status" value="1"/>
</dbReference>
<organism evidence="14 15">
    <name type="scientific">Terrimicrobium sacchariphilum</name>
    <dbReference type="NCBI Taxonomy" id="690879"/>
    <lineage>
        <taxon>Bacteria</taxon>
        <taxon>Pseudomonadati</taxon>
        <taxon>Verrucomicrobiota</taxon>
        <taxon>Terrimicrobiia</taxon>
        <taxon>Terrimicrobiales</taxon>
        <taxon>Terrimicrobiaceae</taxon>
        <taxon>Terrimicrobium</taxon>
    </lineage>
</organism>
<feature type="transmembrane region" description="Helical" evidence="12">
    <location>
        <begin position="377"/>
        <end position="399"/>
    </location>
</feature>
<dbReference type="PANTHER" id="PTHR43867:SF5">
    <property type="entry name" value="GLUCANS BIOSYNTHESIS GLUCOSYLTRANSFERASE H"/>
    <property type="match status" value="1"/>
</dbReference>
<dbReference type="InParanoid" id="A0A146G927"/>
<comment type="similarity">
    <text evidence="3">Belongs to the glycosyltransferase 2 family. OpgH subfamily.</text>
</comment>
<evidence type="ECO:0000256" key="1">
    <source>
        <dbReference type="ARBA" id="ARBA00004429"/>
    </source>
</evidence>
<feature type="transmembrane region" description="Helical" evidence="12">
    <location>
        <begin position="535"/>
        <end position="554"/>
    </location>
</feature>
<keyword evidence="9 12" id="KW-0812">Transmembrane</keyword>
<dbReference type="STRING" id="690879.TSACC_22422"/>
<keyword evidence="10 12" id="KW-1133">Transmembrane helix</keyword>
<dbReference type="FunCoup" id="A0A146G927">
    <property type="interactions" value="24"/>
</dbReference>
<reference evidence="15" key="1">
    <citation type="journal article" date="2017" name="Genome Announc.">
        <title>Draft Genome Sequence of Terrimicrobium sacchariphilum NM-5T, a Facultative Anaerobic Soil Bacterium of the Class Spartobacteria.</title>
        <authorList>
            <person name="Qiu Y.L."/>
            <person name="Tourlousse D.M."/>
            <person name="Matsuura N."/>
            <person name="Ohashi A."/>
            <person name="Sekiguchi Y."/>
        </authorList>
    </citation>
    <scope>NUCLEOTIDE SEQUENCE [LARGE SCALE GENOMIC DNA]</scope>
    <source>
        <strain evidence="15">NM-5</strain>
    </source>
</reference>
<feature type="transmembrane region" description="Helical" evidence="12">
    <location>
        <begin position="58"/>
        <end position="80"/>
    </location>
</feature>
<dbReference type="Pfam" id="PF13632">
    <property type="entry name" value="Glyco_trans_2_3"/>
    <property type="match status" value="1"/>
</dbReference>
<evidence type="ECO:0000256" key="8">
    <source>
        <dbReference type="ARBA" id="ARBA00022679"/>
    </source>
</evidence>
<keyword evidence="8 14" id="KW-0808">Transferase</keyword>
<dbReference type="GO" id="GO:0005886">
    <property type="term" value="C:plasma membrane"/>
    <property type="evidence" value="ECO:0007669"/>
    <property type="project" value="UniProtKB-SubCell"/>
</dbReference>
<dbReference type="InterPro" id="IPR050321">
    <property type="entry name" value="Glycosyltr_2/OpgH_subfam"/>
</dbReference>
<name>A0A146G927_TERSA</name>
<feature type="transmembrane region" description="Helical" evidence="12">
    <location>
        <begin position="456"/>
        <end position="478"/>
    </location>
</feature>
<dbReference type="Proteomes" id="UP000076023">
    <property type="component" value="Unassembled WGS sequence"/>
</dbReference>
<dbReference type="PANTHER" id="PTHR43867">
    <property type="entry name" value="CELLULOSE SYNTHASE CATALYTIC SUBUNIT A [UDP-FORMING]"/>
    <property type="match status" value="1"/>
</dbReference>
<comment type="subcellular location">
    <subcellularLocation>
        <location evidence="1">Cell inner membrane</location>
        <topology evidence="1">Multi-pass membrane protein</topology>
    </subcellularLocation>
</comment>
<comment type="pathway">
    <text evidence="2">Glycan metabolism; osmoregulated periplasmic glucan (OPG) biosynthesis.</text>
</comment>
<feature type="transmembrane region" description="Helical" evidence="12">
    <location>
        <begin position="512"/>
        <end position="530"/>
    </location>
</feature>